<keyword evidence="4" id="KW-1185">Reference proteome</keyword>
<dbReference type="AlphaFoldDB" id="A0AA36FQJ3"/>
<feature type="compositionally biased region" description="Acidic residues" evidence="1">
    <location>
        <begin position="1"/>
        <end position="13"/>
    </location>
</feature>
<dbReference type="InterPro" id="IPR000719">
    <property type="entry name" value="Prot_kinase_dom"/>
</dbReference>
<dbReference type="PROSITE" id="PS50011">
    <property type="entry name" value="PROTEIN_KINASE_DOM"/>
    <property type="match status" value="1"/>
</dbReference>
<dbReference type="GO" id="GO:0005524">
    <property type="term" value="F:ATP binding"/>
    <property type="evidence" value="ECO:0007669"/>
    <property type="project" value="InterPro"/>
</dbReference>
<sequence length="512" mass="59523">MAEQDVEAPDPEANEPQGPQAWQVPYYELANELWHREMENWPGKALDANGHLQAFKEADGEDKSQAPTTTTTTVGKKKPKQERKLDNGECQLIGDFVNPWDQRTWRVLGMRIKRLGDGLYTEYDVIRMPHNFKNLAGETVEEPATHERVEHVLRLCREDDKAIHDRFYHEAKVMMEMRERYHNYRQSRHFPAVMGMGRFQETCWRGSDRWAQRFVTVQMDVPRPWFIMERLDPTLDHVIKAHPNNLVSLATACYMTIGMLKALRLLHEAGYCHRRVSPQAFGLRLPLHQMLNRNEAELSNYVVLTDLGVARKYQELPPRRLPPFTGTIKYSSPNAMEMNEQTAVDDVISVFYILRQMVTTTLPWVNQLNLTHTRDEVIKLKRMSHADQTLQRELTNEDRARQAFIKEEAPPEEDSGKESEKDKKKANRRGPEKLEPYNRLFELLTPCNGLFILPPYEALICLLRQMTDRGNFEFTVFGIQKTIDKQRLKLLHHQKDKMAHGGAKNSKTPAGK</sequence>
<feature type="region of interest" description="Disordered" evidence="1">
    <location>
        <begin position="57"/>
        <end position="86"/>
    </location>
</feature>
<feature type="domain" description="Protein kinase" evidence="2">
    <location>
        <begin position="109"/>
        <end position="451"/>
    </location>
</feature>
<dbReference type="PANTHER" id="PTHR11909">
    <property type="entry name" value="CASEIN KINASE-RELATED"/>
    <property type="match status" value="1"/>
</dbReference>
<gene>
    <name evidence="3" type="ORF">MSPICULIGERA_LOCUS2207</name>
</gene>
<reference evidence="3" key="1">
    <citation type="submission" date="2023-06" db="EMBL/GenBank/DDBJ databases">
        <authorList>
            <person name="Delattre M."/>
        </authorList>
    </citation>
    <scope>NUCLEOTIDE SEQUENCE</scope>
    <source>
        <strain evidence="3">AF72</strain>
    </source>
</reference>
<evidence type="ECO:0000256" key="1">
    <source>
        <dbReference type="SAM" id="MobiDB-lite"/>
    </source>
</evidence>
<organism evidence="3 4">
    <name type="scientific">Mesorhabditis spiculigera</name>
    <dbReference type="NCBI Taxonomy" id="96644"/>
    <lineage>
        <taxon>Eukaryota</taxon>
        <taxon>Metazoa</taxon>
        <taxon>Ecdysozoa</taxon>
        <taxon>Nematoda</taxon>
        <taxon>Chromadorea</taxon>
        <taxon>Rhabditida</taxon>
        <taxon>Rhabditina</taxon>
        <taxon>Rhabditomorpha</taxon>
        <taxon>Rhabditoidea</taxon>
        <taxon>Rhabditidae</taxon>
        <taxon>Mesorhabditinae</taxon>
        <taxon>Mesorhabditis</taxon>
    </lineage>
</organism>
<evidence type="ECO:0000313" key="4">
    <source>
        <dbReference type="Proteomes" id="UP001177023"/>
    </source>
</evidence>
<dbReference type="Pfam" id="PF00069">
    <property type="entry name" value="Pkinase"/>
    <property type="match status" value="1"/>
</dbReference>
<feature type="non-terminal residue" evidence="3">
    <location>
        <position position="512"/>
    </location>
</feature>
<dbReference type="InterPro" id="IPR011009">
    <property type="entry name" value="Kinase-like_dom_sf"/>
</dbReference>
<accession>A0AA36FQJ3</accession>
<feature type="region of interest" description="Disordered" evidence="1">
    <location>
        <begin position="406"/>
        <end position="431"/>
    </location>
</feature>
<dbReference type="SUPFAM" id="SSF56112">
    <property type="entry name" value="Protein kinase-like (PK-like)"/>
    <property type="match status" value="1"/>
</dbReference>
<comment type="caution">
    <text evidence="3">The sequence shown here is derived from an EMBL/GenBank/DDBJ whole genome shotgun (WGS) entry which is preliminary data.</text>
</comment>
<evidence type="ECO:0000259" key="2">
    <source>
        <dbReference type="PROSITE" id="PS50011"/>
    </source>
</evidence>
<feature type="region of interest" description="Disordered" evidence="1">
    <location>
        <begin position="1"/>
        <end position="22"/>
    </location>
</feature>
<dbReference type="EMBL" id="CATQJA010000663">
    <property type="protein sequence ID" value="CAJ0562732.1"/>
    <property type="molecule type" value="Genomic_DNA"/>
</dbReference>
<proteinExistence type="predicted"/>
<protein>
    <recommendedName>
        <fullName evidence="2">Protein kinase domain-containing protein</fullName>
    </recommendedName>
</protein>
<evidence type="ECO:0000313" key="3">
    <source>
        <dbReference type="EMBL" id="CAJ0562732.1"/>
    </source>
</evidence>
<dbReference type="Proteomes" id="UP001177023">
    <property type="component" value="Unassembled WGS sequence"/>
</dbReference>
<dbReference type="Gene3D" id="1.10.510.10">
    <property type="entry name" value="Transferase(Phosphotransferase) domain 1"/>
    <property type="match status" value="1"/>
</dbReference>
<dbReference type="InterPro" id="IPR050235">
    <property type="entry name" value="CK1_Ser-Thr_kinase"/>
</dbReference>
<dbReference type="GO" id="GO:0004672">
    <property type="term" value="F:protein kinase activity"/>
    <property type="evidence" value="ECO:0007669"/>
    <property type="project" value="InterPro"/>
</dbReference>
<name>A0AA36FQJ3_9BILA</name>